<evidence type="ECO:0008006" key="4">
    <source>
        <dbReference type="Google" id="ProtNLM"/>
    </source>
</evidence>
<proteinExistence type="predicted"/>
<comment type="caution">
    <text evidence="2">The sequence shown here is derived from an EMBL/GenBank/DDBJ whole genome shotgun (WGS) entry which is preliminary data.</text>
</comment>
<dbReference type="EMBL" id="JABRWJ010000011">
    <property type="protein sequence ID" value="NRF71398.1"/>
    <property type="molecule type" value="Genomic_DNA"/>
</dbReference>
<dbReference type="Proteomes" id="UP000737171">
    <property type="component" value="Unassembled WGS sequence"/>
</dbReference>
<reference evidence="2 3" key="1">
    <citation type="submission" date="2020-05" db="EMBL/GenBank/DDBJ databases">
        <title>Aquincola sp. isolate from soil.</title>
        <authorList>
            <person name="Han J."/>
            <person name="Kim D.-U."/>
        </authorList>
    </citation>
    <scope>NUCLEOTIDE SEQUENCE [LARGE SCALE GENOMIC DNA]</scope>
    <source>
        <strain evidence="2 3">S2</strain>
    </source>
</reference>
<keyword evidence="1" id="KW-1133">Transmembrane helix</keyword>
<keyword evidence="1" id="KW-0472">Membrane</keyword>
<evidence type="ECO:0000256" key="1">
    <source>
        <dbReference type="SAM" id="Phobius"/>
    </source>
</evidence>
<evidence type="ECO:0000313" key="2">
    <source>
        <dbReference type="EMBL" id="NRF71398.1"/>
    </source>
</evidence>
<feature type="transmembrane region" description="Helical" evidence="1">
    <location>
        <begin position="124"/>
        <end position="146"/>
    </location>
</feature>
<accession>A0ABX2ES07</accession>
<keyword evidence="1" id="KW-0812">Transmembrane</keyword>
<protein>
    <recommendedName>
        <fullName evidence="4">DUF883 domain-containing protein</fullName>
    </recommendedName>
</protein>
<sequence>MSDARTVREALLQQLLNDVDELLRRLESLEPGISAGVARLEGAAQGLQAATLASSDAAKASVGEFITRQTNEAVHQAKAELRTTMNEAARAAYQEIFAARMHALVARMEVAAQLSTSVPGWPQWLQILVAAASGAVLAAGGTAMLLGR</sequence>
<organism evidence="2 3">
    <name type="scientific">Pseudaquabacterium terrae</name>
    <dbReference type="NCBI Taxonomy" id="2732868"/>
    <lineage>
        <taxon>Bacteria</taxon>
        <taxon>Pseudomonadati</taxon>
        <taxon>Pseudomonadota</taxon>
        <taxon>Betaproteobacteria</taxon>
        <taxon>Burkholderiales</taxon>
        <taxon>Sphaerotilaceae</taxon>
        <taxon>Pseudaquabacterium</taxon>
    </lineage>
</organism>
<name>A0ABX2ES07_9BURK</name>
<evidence type="ECO:0000313" key="3">
    <source>
        <dbReference type="Proteomes" id="UP000737171"/>
    </source>
</evidence>
<keyword evidence="3" id="KW-1185">Reference proteome</keyword>
<gene>
    <name evidence="2" type="ORF">HLB44_30875</name>
</gene>
<dbReference type="RefSeq" id="WP_173132457.1">
    <property type="nucleotide sequence ID" value="NZ_JABRWJ010000011.1"/>
</dbReference>